<name>A0ABP4X6H0_9MICO</name>
<protein>
    <submittedName>
        <fullName evidence="1">L-rhamnose mutarotase</fullName>
    </submittedName>
</protein>
<reference evidence="2" key="1">
    <citation type="journal article" date="2019" name="Int. J. Syst. Evol. Microbiol.">
        <title>The Global Catalogue of Microorganisms (GCM) 10K type strain sequencing project: providing services to taxonomists for standard genome sequencing and annotation.</title>
        <authorList>
            <consortium name="The Broad Institute Genomics Platform"/>
            <consortium name="The Broad Institute Genome Sequencing Center for Infectious Disease"/>
            <person name="Wu L."/>
            <person name="Ma J."/>
        </authorList>
    </citation>
    <scope>NUCLEOTIDE SEQUENCE [LARGE SCALE GENOMIC DNA]</scope>
    <source>
        <strain evidence="2">JCM 14319</strain>
    </source>
</reference>
<evidence type="ECO:0000313" key="2">
    <source>
        <dbReference type="Proteomes" id="UP001500506"/>
    </source>
</evidence>
<accession>A0ABP4X6H0</accession>
<dbReference type="Proteomes" id="UP001500506">
    <property type="component" value="Unassembled WGS sequence"/>
</dbReference>
<dbReference type="RefSeq" id="WP_232499198.1">
    <property type="nucleotide sequence ID" value="NZ_BAAANH010000007.1"/>
</dbReference>
<organism evidence="1 2">
    <name type="scientific">Agromyces humatus</name>
    <dbReference type="NCBI Taxonomy" id="279573"/>
    <lineage>
        <taxon>Bacteria</taxon>
        <taxon>Bacillati</taxon>
        <taxon>Actinomycetota</taxon>
        <taxon>Actinomycetes</taxon>
        <taxon>Micrococcales</taxon>
        <taxon>Microbacteriaceae</taxon>
        <taxon>Agromyces</taxon>
    </lineage>
</organism>
<dbReference type="InterPro" id="IPR011008">
    <property type="entry name" value="Dimeric_a/b-barrel"/>
</dbReference>
<comment type="caution">
    <text evidence="1">The sequence shown here is derived from an EMBL/GenBank/DDBJ whole genome shotgun (WGS) entry which is preliminary data.</text>
</comment>
<dbReference type="Pfam" id="PF05336">
    <property type="entry name" value="rhaM"/>
    <property type="match status" value="1"/>
</dbReference>
<keyword evidence="2" id="KW-1185">Reference proteome</keyword>
<dbReference type="PANTHER" id="PTHR34389:SF2">
    <property type="entry name" value="L-RHAMNOSE MUTAROTASE"/>
    <property type="match status" value="1"/>
</dbReference>
<sequence length="133" mass="14955">MTFERVCFQLQVKPERIDEYRERHAAVWPDMLRALKATGWNNYSLFLRDDGLLIGYVETPSIVEAQAAMAGTDVNARWQAEMADFFVDLDVPPDEGFLRLTEVFHLEDQLAAVVADAASDPARSGTRTESSDS</sequence>
<dbReference type="SUPFAM" id="SSF54909">
    <property type="entry name" value="Dimeric alpha+beta barrel"/>
    <property type="match status" value="1"/>
</dbReference>
<dbReference type="PANTHER" id="PTHR34389">
    <property type="entry name" value="L-RHAMNOSE MUTAROTASE"/>
    <property type="match status" value="1"/>
</dbReference>
<dbReference type="EMBL" id="BAAANH010000007">
    <property type="protein sequence ID" value="GAA1768921.1"/>
    <property type="molecule type" value="Genomic_DNA"/>
</dbReference>
<gene>
    <name evidence="1" type="ORF">GCM10009747_32470</name>
</gene>
<proteinExistence type="predicted"/>
<dbReference type="InterPro" id="IPR008000">
    <property type="entry name" value="Rham/fucose_mutarotase"/>
</dbReference>
<dbReference type="Gene3D" id="3.30.70.100">
    <property type="match status" value="1"/>
</dbReference>
<evidence type="ECO:0000313" key="1">
    <source>
        <dbReference type="EMBL" id="GAA1768921.1"/>
    </source>
</evidence>